<dbReference type="SUPFAM" id="SSF81324">
    <property type="entry name" value="Voltage-gated potassium channels"/>
    <property type="match status" value="1"/>
</dbReference>
<evidence type="ECO:0000313" key="16">
    <source>
        <dbReference type="EMBL" id="CAL1129623.1"/>
    </source>
</evidence>
<gene>
    <name evidence="15" type="ORF">C1SCF055_LOCUS4484</name>
</gene>
<evidence type="ECO:0000256" key="6">
    <source>
        <dbReference type="ARBA" id="ARBA00022837"/>
    </source>
</evidence>
<comment type="caution">
    <text evidence="15">The sequence shown here is derived from an EMBL/GenBank/DDBJ whole genome shotgun (WGS) entry which is preliminary data.</text>
</comment>
<dbReference type="OrthoDB" id="429139at2759"/>
<feature type="transmembrane region" description="Helical" evidence="13">
    <location>
        <begin position="184"/>
        <end position="205"/>
    </location>
</feature>
<keyword evidence="7" id="KW-0851">Voltage-gated channel</keyword>
<keyword evidence="2" id="KW-0813">Transport</keyword>
<feature type="transmembrane region" description="Helical" evidence="13">
    <location>
        <begin position="360"/>
        <end position="385"/>
    </location>
</feature>
<evidence type="ECO:0000256" key="9">
    <source>
        <dbReference type="ARBA" id="ARBA00023065"/>
    </source>
</evidence>
<dbReference type="PANTHER" id="PTHR45628:SF7">
    <property type="entry name" value="VOLTAGE-DEPENDENT CALCIUM CHANNEL TYPE A SUBUNIT ALPHA-1"/>
    <property type="match status" value="1"/>
</dbReference>
<evidence type="ECO:0000256" key="4">
    <source>
        <dbReference type="ARBA" id="ARBA00022673"/>
    </source>
</evidence>
<evidence type="ECO:0000256" key="10">
    <source>
        <dbReference type="ARBA" id="ARBA00023136"/>
    </source>
</evidence>
<evidence type="ECO:0000256" key="12">
    <source>
        <dbReference type="ARBA" id="ARBA00023303"/>
    </source>
</evidence>
<dbReference type="AlphaFoldDB" id="A0A9P1FHD5"/>
<feature type="transmembrane region" description="Helical" evidence="13">
    <location>
        <begin position="285"/>
        <end position="308"/>
    </location>
</feature>
<keyword evidence="10 13" id="KW-0472">Membrane</keyword>
<protein>
    <submittedName>
        <fullName evidence="17">Voltage-dependent calcium channel type A subunit alpha-1 (Cacophony protein)</fullName>
    </submittedName>
</protein>
<keyword evidence="5 13" id="KW-0812">Transmembrane</keyword>
<keyword evidence="9" id="KW-0406">Ion transport</keyword>
<evidence type="ECO:0000256" key="7">
    <source>
        <dbReference type="ARBA" id="ARBA00022882"/>
    </source>
</evidence>
<evidence type="ECO:0000256" key="2">
    <source>
        <dbReference type="ARBA" id="ARBA00022448"/>
    </source>
</evidence>
<dbReference type="GO" id="GO:0098703">
    <property type="term" value="P:calcium ion import across plasma membrane"/>
    <property type="evidence" value="ECO:0007669"/>
    <property type="project" value="TreeGrafter"/>
</dbReference>
<organism evidence="15">
    <name type="scientific">Cladocopium goreaui</name>
    <dbReference type="NCBI Taxonomy" id="2562237"/>
    <lineage>
        <taxon>Eukaryota</taxon>
        <taxon>Sar</taxon>
        <taxon>Alveolata</taxon>
        <taxon>Dinophyceae</taxon>
        <taxon>Suessiales</taxon>
        <taxon>Symbiodiniaceae</taxon>
        <taxon>Cladocopium</taxon>
    </lineage>
</organism>
<dbReference type="PANTHER" id="PTHR45628">
    <property type="entry name" value="VOLTAGE-DEPENDENT CALCIUM CHANNEL TYPE A SUBUNIT ALPHA-1"/>
    <property type="match status" value="1"/>
</dbReference>
<dbReference type="Gene3D" id="1.10.287.70">
    <property type="match status" value="1"/>
</dbReference>
<dbReference type="Pfam" id="PF00520">
    <property type="entry name" value="Ion_trans"/>
    <property type="match status" value="1"/>
</dbReference>
<dbReference type="GO" id="GO:0008331">
    <property type="term" value="F:high voltage-gated calcium channel activity"/>
    <property type="evidence" value="ECO:0007669"/>
    <property type="project" value="TreeGrafter"/>
</dbReference>
<accession>A0A9P1FHD5</accession>
<feature type="transmembrane region" description="Helical" evidence="13">
    <location>
        <begin position="217"/>
        <end position="240"/>
    </location>
</feature>
<dbReference type="Proteomes" id="UP001152797">
    <property type="component" value="Unassembled WGS sequence"/>
</dbReference>
<keyword evidence="12" id="KW-0407">Ion channel</keyword>
<sequence>MGIWGVNVLADYIDLRFVKKALPPQPWEEGKNGFRRSQSSNNVFQFQDEHRDLLGRPVWHWPQENESTQGSAHGHGEKPPQAKNLVPLKALSDVFVTKDKELLKKIFGVTMMTQYEAMKEILLAGDTNRLVAELTFVRINDLVAPPEKIHPLIFIEPFVAILIVANGIMIGFQTDPQYENWTGWIYLEVIFAVVLILEVVLRIHLSGLKGYFLGADYAWNYFDLFLLLTGLTDIVVEIAVQSRSDMFSASLLRFCRLVRVVKVFRVKYMKELRLMVKGLVGGFRTLFLSFALLFAGLYVIAGFATMTIGRDQLVKELGLAAHFENIPASMFTAFRCFSGECFAESGQPIAAVLAHSHGTAFVMCYTASYIFVSLGIYNVILAVYVDITMRAAKESEAVTAEQHSRESIRIARTTRELLKKFAAAYRMFSDMDEPVSRQDGRSGARIDFKPMESSFTDEDIHEHIATWAFSGRAPKDWRNQLEKKSRENKFGSQNPINHFGTPYSFIIFCDTQVVGQRNGELGPVI</sequence>
<feature type="transmembrane region" description="Helical" evidence="13">
    <location>
        <begin position="152"/>
        <end position="172"/>
    </location>
</feature>
<keyword evidence="6" id="KW-0106">Calcium</keyword>
<keyword evidence="11" id="KW-0325">Glycoprotein</keyword>
<evidence type="ECO:0000256" key="5">
    <source>
        <dbReference type="ARBA" id="ARBA00022692"/>
    </source>
</evidence>
<dbReference type="InterPro" id="IPR050599">
    <property type="entry name" value="VDCC_alpha-1_subunit"/>
</dbReference>
<evidence type="ECO:0000256" key="13">
    <source>
        <dbReference type="SAM" id="Phobius"/>
    </source>
</evidence>
<evidence type="ECO:0000256" key="11">
    <source>
        <dbReference type="ARBA" id="ARBA00023180"/>
    </source>
</evidence>
<evidence type="ECO:0000256" key="8">
    <source>
        <dbReference type="ARBA" id="ARBA00022989"/>
    </source>
</evidence>
<name>A0A9P1FHD5_9DINO</name>
<dbReference type="InterPro" id="IPR027359">
    <property type="entry name" value="Volt_channel_dom_sf"/>
</dbReference>
<keyword evidence="4" id="KW-0107">Calcium channel</keyword>
<keyword evidence="8 13" id="KW-1133">Transmembrane helix</keyword>
<evidence type="ECO:0000313" key="17">
    <source>
        <dbReference type="EMBL" id="CAL4763560.1"/>
    </source>
</evidence>
<keyword evidence="3" id="KW-0109">Calcium transport</keyword>
<proteinExistence type="predicted"/>
<evidence type="ECO:0000256" key="3">
    <source>
        <dbReference type="ARBA" id="ARBA00022568"/>
    </source>
</evidence>
<dbReference type="Gene3D" id="1.20.120.350">
    <property type="entry name" value="Voltage-gated potassium channels. Chain C"/>
    <property type="match status" value="1"/>
</dbReference>
<reference evidence="16" key="2">
    <citation type="submission" date="2024-04" db="EMBL/GenBank/DDBJ databases">
        <authorList>
            <person name="Chen Y."/>
            <person name="Shah S."/>
            <person name="Dougan E. K."/>
            <person name="Thang M."/>
            <person name="Chan C."/>
        </authorList>
    </citation>
    <scope>NUCLEOTIDE SEQUENCE [LARGE SCALE GENOMIC DNA]</scope>
</reference>
<evidence type="ECO:0000259" key="14">
    <source>
        <dbReference type="Pfam" id="PF00520"/>
    </source>
</evidence>
<dbReference type="EMBL" id="CAMXCT020000256">
    <property type="protein sequence ID" value="CAL1129623.1"/>
    <property type="molecule type" value="Genomic_DNA"/>
</dbReference>
<reference evidence="15" key="1">
    <citation type="submission" date="2022-10" db="EMBL/GenBank/DDBJ databases">
        <authorList>
            <person name="Chen Y."/>
            <person name="Dougan E. K."/>
            <person name="Chan C."/>
            <person name="Rhodes N."/>
            <person name="Thang M."/>
        </authorList>
    </citation>
    <scope>NUCLEOTIDE SEQUENCE</scope>
</reference>
<keyword evidence="18" id="KW-1185">Reference proteome</keyword>
<evidence type="ECO:0000256" key="1">
    <source>
        <dbReference type="ARBA" id="ARBA00004141"/>
    </source>
</evidence>
<evidence type="ECO:0000313" key="18">
    <source>
        <dbReference type="Proteomes" id="UP001152797"/>
    </source>
</evidence>
<dbReference type="GO" id="GO:0005891">
    <property type="term" value="C:voltage-gated calcium channel complex"/>
    <property type="evidence" value="ECO:0007669"/>
    <property type="project" value="TreeGrafter"/>
</dbReference>
<dbReference type="InterPro" id="IPR005821">
    <property type="entry name" value="Ion_trans_dom"/>
</dbReference>
<comment type="subcellular location">
    <subcellularLocation>
        <location evidence="1">Membrane</location>
        <topology evidence="1">Multi-pass membrane protein</topology>
    </subcellularLocation>
</comment>
<feature type="domain" description="Ion transport" evidence="14">
    <location>
        <begin position="156"/>
        <end position="393"/>
    </location>
</feature>
<dbReference type="EMBL" id="CAMXCT030000256">
    <property type="protein sequence ID" value="CAL4763560.1"/>
    <property type="molecule type" value="Genomic_DNA"/>
</dbReference>
<evidence type="ECO:0000313" key="15">
    <source>
        <dbReference type="EMBL" id="CAI3976248.1"/>
    </source>
</evidence>
<dbReference type="EMBL" id="CAMXCT010000256">
    <property type="protein sequence ID" value="CAI3976248.1"/>
    <property type="molecule type" value="Genomic_DNA"/>
</dbReference>